<proteinExistence type="inferred from homology"/>
<dbReference type="GO" id="GO:0046654">
    <property type="term" value="P:tetrahydrofolate biosynthetic process"/>
    <property type="evidence" value="ECO:0007669"/>
    <property type="project" value="UniProtKB-UniPathway"/>
</dbReference>
<dbReference type="InterPro" id="IPR012259">
    <property type="entry name" value="DHFR"/>
</dbReference>
<dbReference type="RefSeq" id="WP_119912248.1">
    <property type="nucleotide sequence ID" value="NZ_QZCH01000035.1"/>
</dbReference>
<dbReference type="Pfam" id="PF00186">
    <property type="entry name" value="DHFR_1"/>
    <property type="match status" value="1"/>
</dbReference>
<dbReference type="GO" id="GO:0046655">
    <property type="term" value="P:folic acid metabolic process"/>
    <property type="evidence" value="ECO:0007669"/>
    <property type="project" value="TreeGrafter"/>
</dbReference>
<evidence type="ECO:0000256" key="2">
    <source>
        <dbReference type="ARBA" id="ARBA00009539"/>
    </source>
</evidence>
<dbReference type="SUPFAM" id="SSF53597">
    <property type="entry name" value="Dihydrofolate reductase-like"/>
    <property type="match status" value="1"/>
</dbReference>
<comment type="pathway">
    <text evidence="1 8">Cofactor biosynthesis; tetrahydrofolate biosynthesis; 5,6,7,8-tetrahydrofolate from 7,8-dihydrofolate: step 1/1.</text>
</comment>
<evidence type="ECO:0000256" key="9">
    <source>
        <dbReference type="RuleBase" id="RU004474"/>
    </source>
</evidence>
<dbReference type="Proteomes" id="UP000283255">
    <property type="component" value="Unassembled WGS sequence"/>
</dbReference>
<dbReference type="PROSITE" id="PS00075">
    <property type="entry name" value="DHFR_1"/>
    <property type="match status" value="1"/>
</dbReference>
<comment type="caution">
    <text evidence="11">The sequence shown here is derived from an EMBL/GenBank/DDBJ whole genome shotgun (WGS) entry which is preliminary data.</text>
</comment>
<dbReference type="GO" id="GO:0046452">
    <property type="term" value="P:dihydrofolate metabolic process"/>
    <property type="evidence" value="ECO:0007669"/>
    <property type="project" value="TreeGrafter"/>
</dbReference>
<comment type="catalytic activity">
    <reaction evidence="8">
        <text>(6S)-5,6,7,8-tetrahydrofolate + NADP(+) = 7,8-dihydrofolate + NADPH + H(+)</text>
        <dbReference type="Rhea" id="RHEA:15009"/>
        <dbReference type="ChEBI" id="CHEBI:15378"/>
        <dbReference type="ChEBI" id="CHEBI:57451"/>
        <dbReference type="ChEBI" id="CHEBI:57453"/>
        <dbReference type="ChEBI" id="CHEBI:57783"/>
        <dbReference type="ChEBI" id="CHEBI:58349"/>
        <dbReference type="EC" id="1.5.1.3"/>
    </reaction>
</comment>
<accession>A0A418YAC1</accession>
<comment type="similarity">
    <text evidence="2 8 9">Belongs to the dihydrofolate reductase family.</text>
</comment>
<reference evidence="11 12" key="2">
    <citation type="submission" date="2019-01" db="EMBL/GenBank/DDBJ databases">
        <title>Motilimonas pumilus sp. nov., isolated from the gut of sea cucumber (Apostichopus japonicus).</title>
        <authorList>
            <person name="Wang F.-Q."/>
            <person name="Ren L.-H."/>
            <person name="Lin Y.-W."/>
            <person name="Sun G.-H."/>
            <person name="Du Z.-J."/>
            <person name="Zhao J.-X."/>
            <person name="Liu X.-J."/>
            <person name="Liu L.-J."/>
        </authorList>
    </citation>
    <scope>NUCLEOTIDE SEQUENCE [LARGE SCALE GENOMIC DNA]</scope>
    <source>
        <strain evidence="11 12">PLHSC7-2</strain>
    </source>
</reference>
<dbReference type="PANTHER" id="PTHR48069">
    <property type="entry name" value="DIHYDROFOLATE REDUCTASE"/>
    <property type="match status" value="1"/>
</dbReference>
<dbReference type="InterPro" id="IPR001796">
    <property type="entry name" value="DHFR_dom"/>
</dbReference>
<keyword evidence="4 8" id="KW-0554">One-carbon metabolism</keyword>
<organism evidence="11 12">
    <name type="scientific">Motilimonas pumila</name>
    <dbReference type="NCBI Taxonomy" id="2303987"/>
    <lineage>
        <taxon>Bacteria</taxon>
        <taxon>Pseudomonadati</taxon>
        <taxon>Pseudomonadota</taxon>
        <taxon>Gammaproteobacteria</taxon>
        <taxon>Alteromonadales</taxon>
        <taxon>Alteromonadales genera incertae sedis</taxon>
        <taxon>Motilimonas</taxon>
    </lineage>
</organism>
<dbReference type="PANTHER" id="PTHR48069:SF3">
    <property type="entry name" value="DIHYDROFOLATE REDUCTASE"/>
    <property type="match status" value="1"/>
</dbReference>
<dbReference type="Gene3D" id="3.40.430.10">
    <property type="entry name" value="Dihydrofolate Reductase, subunit A"/>
    <property type="match status" value="1"/>
</dbReference>
<dbReference type="GO" id="GO:0004146">
    <property type="term" value="F:dihydrofolate reductase activity"/>
    <property type="evidence" value="ECO:0007669"/>
    <property type="project" value="UniProtKB-EC"/>
</dbReference>
<evidence type="ECO:0000259" key="10">
    <source>
        <dbReference type="PROSITE" id="PS51330"/>
    </source>
</evidence>
<evidence type="ECO:0000256" key="7">
    <source>
        <dbReference type="ARBA" id="ARBA00025067"/>
    </source>
</evidence>
<comment type="function">
    <text evidence="7 8">Key enzyme in folate metabolism. Catalyzes an essential reaction for de novo glycine and purine synthesis, and for DNA precursor synthesis.</text>
</comment>
<dbReference type="EC" id="1.5.1.3" evidence="3 8"/>
<dbReference type="GO" id="GO:0006730">
    <property type="term" value="P:one-carbon metabolic process"/>
    <property type="evidence" value="ECO:0007669"/>
    <property type="project" value="UniProtKB-KW"/>
</dbReference>
<evidence type="ECO:0000256" key="5">
    <source>
        <dbReference type="ARBA" id="ARBA00022857"/>
    </source>
</evidence>
<keyword evidence="6 8" id="KW-0560">Oxidoreductase</keyword>
<dbReference type="UniPathway" id="UPA00077">
    <property type="reaction ID" value="UER00158"/>
</dbReference>
<evidence type="ECO:0000256" key="1">
    <source>
        <dbReference type="ARBA" id="ARBA00004903"/>
    </source>
</evidence>
<keyword evidence="12" id="KW-1185">Reference proteome</keyword>
<dbReference type="CDD" id="cd00209">
    <property type="entry name" value="DHFR"/>
    <property type="match status" value="1"/>
</dbReference>
<dbReference type="InterPro" id="IPR017925">
    <property type="entry name" value="DHFR_CS"/>
</dbReference>
<protein>
    <recommendedName>
        <fullName evidence="3 8">Dihydrofolate reductase</fullName>
        <ecNumber evidence="3 8">1.5.1.3</ecNumber>
    </recommendedName>
</protein>
<dbReference type="GO" id="GO:0005829">
    <property type="term" value="C:cytosol"/>
    <property type="evidence" value="ECO:0007669"/>
    <property type="project" value="TreeGrafter"/>
</dbReference>
<evidence type="ECO:0000313" key="11">
    <source>
        <dbReference type="EMBL" id="RJG39470.1"/>
    </source>
</evidence>
<evidence type="ECO:0000256" key="6">
    <source>
        <dbReference type="ARBA" id="ARBA00023002"/>
    </source>
</evidence>
<dbReference type="InterPro" id="IPR024072">
    <property type="entry name" value="DHFR-like_dom_sf"/>
</dbReference>
<dbReference type="NCBIfam" id="NF008037">
    <property type="entry name" value="PRK10769.1"/>
    <property type="match status" value="1"/>
</dbReference>
<feature type="domain" description="DHFR" evidence="10">
    <location>
        <begin position="2"/>
        <end position="161"/>
    </location>
</feature>
<evidence type="ECO:0000256" key="8">
    <source>
        <dbReference type="PIRNR" id="PIRNR000194"/>
    </source>
</evidence>
<gene>
    <name evidence="11" type="ORF">D1Z90_18320</name>
</gene>
<dbReference type="GO" id="GO:0070401">
    <property type="term" value="F:NADP+ binding"/>
    <property type="evidence" value="ECO:0007669"/>
    <property type="project" value="UniProtKB-ARBA"/>
</dbReference>
<dbReference type="PIRSF" id="PIRSF000194">
    <property type="entry name" value="DHFR"/>
    <property type="match status" value="1"/>
</dbReference>
<dbReference type="AlphaFoldDB" id="A0A418YAC1"/>
<dbReference type="PRINTS" id="PR00070">
    <property type="entry name" value="DHFR"/>
</dbReference>
<name>A0A418YAC1_9GAMM</name>
<dbReference type="PROSITE" id="PS51330">
    <property type="entry name" value="DHFR_2"/>
    <property type="match status" value="1"/>
</dbReference>
<evidence type="ECO:0000256" key="4">
    <source>
        <dbReference type="ARBA" id="ARBA00022563"/>
    </source>
</evidence>
<evidence type="ECO:0000256" key="3">
    <source>
        <dbReference type="ARBA" id="ARBA00012856"/>
    </source>
</evidence>
<dbReference type="FunFam" id="3.40.430.10:FF:000001">
    <property type="entry name" value="Dihydrofolate reductase"/>
    <property type="match status" value="1"/>
</dbReference>
<dbReference type="OrthoDB" id="9804315at2"/>
<reference evidence="11 12" key="1">
    <citation type="submission" date="2018-09" db="EMBL/GenBank/DDBJ databases">
        <authorList>
            <person name="Wang F."/>
        </authorList>
    </citation>
    <scope>NUCLEOTIDE SEQUENCE [LARGE SCALE GENOMIC DNA]</scope>
    <source>
        <strain evidence="11 12">PLHSC7-2</strain>
    </source>
</reference>
<keyword evidence="5 8" id="KW-0521">NADP</keyword>
<evidence type="ECO:0000313" key="12">
    <source>
        <dbReference type="Proteomes" id="UP000283255"/>
    </source>
</evidence>
<dbReference type="EMBL" id="QZCH01000035">
    <property type="protein sequence ID" value="RJG39470.1"/>
    <property type="molecule type" value="Genomic_DNA"/>
</dbReference>
<sequence length="163" mass="18118">MKLSMIAAMAHNRVIGKNNDMPWHLPADLKFFKKTTLGKPVIMGRKTYDSIGRPLPGRLNIVISRDASWQAEGVTTAISPEAAMTLVSDVPEVMVIGGGGIYQAFLPLADQLYLTHINAHIDGDTQFPDYQGVANWQTVSSETYHADERNAYDLEFVTLVRQR</sequence>